<feature type="coiled-coil region" evidence="1">
    <location>
        <begin position="207"/>
        <end position="266"/>
    </location>
</feature>
<comment type="caution">
    <text evidence="3">The sequence shown here is derived from an EMBL/GenBank/DDBJ whole genome shotgun (WGS) entry which is preliminary data.</text>
</comment>
<organism evidence="3 4">
    <name type="scientific">Dimargaris verticillata</name>
    <dbReference type="NCBI Taxonomy" id="2761393"/>
    <lineage>
        <taxon>Eukaryota</taxon>
        <taxon>Fungi</taxon>
        <taxon>Fungi incertae sedis</taxon>
        <taxon>Zoopagomycota</taxon>
        <taxon>Kickxellomycotina</taxon>
        <taxon>Dimargaritomycetes</taxon>
        <taxon>Dimargaritales</taxon>
        <taxon>Dimargaritaceae</taxon>
        <taxon>Dimargaris</taxon>
    </lineage>
</organism>
<keyword evidence="1" id="KW-0175">Coiled coil</keyword>
<name>A0A9W8BAZ5_9FUNG</name>
<reference evidence="3" key="1">
    <citation type="submission" date="2022-07" db="EMBL/GenBank/DDBJ databases">
        <title>Phylogenomic reconstructions and comparative analyses of Kickxellomycotina fungi.</title>
        <authorList>
            <person name="Reynolds N.K."/>
            <person name="Stajich J.E."/>
            <person name="Barry K."/>
            <person name="Grigoriev I.V."/>
            <person name="Crous P."/>
            <person name="Smith M.E."/>
        </authorList>
    </citation>
    <scope>NUCLEOTIDE SEQUENCE</scope>
    <source>
        <strain evidence="3">RSA 567</strain>
    </source>
</reference>
<dbReference type="OrthoDB" id="10254663at2759"/>
<evidence type="ECO:0000313" key="4">
    <source>
        <dbReference type="Proteomes" id="UP001151582"/>
    </source>
</evidence>
<dbReference type="AlphaFoldDB" id="A0A9W8BAZ5"/>
<feature type="region of interest" description="Disordered" evidence="2">
    <location>
        <begin position="330"/>
        <end position="383"/>
    </location>
</feature>
<keyword evidence="4" id="KW-1185">Reference proteome</keyword>
<protein>
    <submittedName>
        <fullName evidence="3">Uncharacterized protein</fullName>
    </submittedName>
</protein>
<feature type="compositionally biased region" description="Polar residues" evidence="2">
    <location>
        <begin position="356"/>
        <end position="375"/>
    </location>
</feature>
<feature type="compositionally biased region" description="Low complexity" evidence="2">
    <location>
        <begin position="339"/>
        <end position="355"/>
    </location>
</feature>
<dbReference type="Proteomes" id="UP001151582">
    <property type="component" value="Unassembled WGS sequence"/>
</dbReference>
<gene>
    <name evidence="3" type="ORF">H4R34_000871</name>
</gene>
<feature type="coiled-coil region" evidence="1">
    <location>
        <begin position="612"/>
        <end position="639"/>
    </location>
</feature>
<evidence type="ECO:0000256" key="1">
    <source>
        <dbReference type="SAM" id="Coils"/>
    </source>
</evidence>
<dbReference type="EMBL" id="JANBQB010000030">
    <property type="protein sequence ID" value="KAJ1984118.1"/>
    <property type="molecule type" value="Genomic_DNA"/>
</dbReference>
<evidence type="ECO:0000256" key="2">
    <source>
        <dbReference type="SAM" id="MobiDB-lite"/>
    </source>
</evidence>
<feature type="coiled-coil region" evidence="1">
    <location>
        <begin position="294"/>
        <end position="328"/>
    </location>
</feature>
<evidence type="ECO:0000313" key="3">
    <source>
        <dbReference type="EMBL" id="KAJ1984118.1"/>
    </source>
</evidence>
<proteinExistence type="predicted"/>
<feature type="coiled-coil region" evidence="1">
    <location>
        <begin position="515"/>
        <end position="570"/>
    </location>
</feature>
<accession>A0A9W8BAZ5</accession>
<sequence>MAMAQDIPATSAVLFDECTQLQQQVLELQATIERNRLNFQETLTKAHEESDRLRLLNAQWQAKHREQLIRADDQRRLCEQRLDTILQSKSDAPPQPVLKLSAPLQLHPAWAEPPIADASHQSMVEWLALNDARFEQAHRDLEASCSEAAQGQRQAQLLQGAVDERDAQIRKLQRQLGQWLLSPHSRQHSETRTRQLEEQLLYFQQHYSQLEDQLAKAHEEAQQAHTTHARKSQAWVDHMQRYEHRQDQMRDQLLQLERLVTELEKQPLLNTAAMVAPSTGPFRHSGADEPASSLENLRSQLQAVETDRDNLRHLYEQTLREVRVLQAQLRSKPTAVRTPQSAPGSAAASPALGQANLRSSSPAGDTPLRTGSSGTQPPPTGSEYALVLGDVRAVIEYLHNRLRPSPARSSVPVCLASATRPLADLLHRLDRHLSDQEATFTVTQQDRLAETTQALSDLRTRYWTISDDYQRIRQELEQLKPSKATKAPSLASEGPPLRQRLDALLAQHQALTQDHAKLDVTLRNAIQEVEKLRELLDSAERQNRSLKAFTNELERENQQYRNELTNVKQRNQTMITSIASLEAVSAQVKELSDLQDLLRATELSKDEYKRHALELARDVEQFQAMVRQLEIERDGLAVQVKSRAHRLQREQQQERRL</sequence>